<dbReference type="PANTHER" id="PTHR37809:SF1">
    <property type="entry name" value="RIBOSOMAL PROTEIN S12 METHYLTHIOTRANSFERASE ACCESSORY FACTOR YCAO"/>
    <property type="match status" value="1"/>
</dbReference>
<dbReference type="NCBIfam" id="TIGR00702">
    <property type="entry name" value="YcaO-type kinase domain"/>
    <property type="match status" value="1"/>
</dbReference>
<dbReference type="AlphaFoldDB" id="A0A0F7EJH6"/>
<organism evidence="2">
    <name type="scientific">Brevibacillus laterosporus</name>
    <name type="common">Bacillus laterosporus</name>
    <dbReference type="NCBI Taxonomy" id="1465"/>
    <lineage>
        <taxon>Bacteria</taxon>
        <taxon>Bacillati</taxon>
        <taxon>Bacillota</taxon>
        <taxon>Bacilli</taxon>
        <taxon>Bacillales</taxon>
        <taxon>Paenibacillaceae</taxon>
        <taxon>Brevibacillus</taxon>
    </lineage>
</organism>
<protein>
    <recommendedName>
        <fullName evidence="1">YcaO domain-containing protein</fullName>
    </recommendedName>
</protein>
<evidence type="ECO:0000259" key="1">
    <source>
        <dbReference type="PROSITE" id="PS51664"/>
    </source>
</evidence>
<dbReference type="InterPro" id="IPR003776">
    <property type="entry name" value="YcaO-like_dom"/>
</dbReference>
<dbReference type="Pfam" id="PF02624">
    <property type="entry name" value="YcaO"/>
    <property type="match status" value="1"/>
</dbReference>
<keyword evidence="2" id="KW-0614">Plasmid</keyword>
<evidence type="ECO:0000313" key="2">
    <source>
        <dbReference type="EMBL" id="AKF96017.1"/>
    </source>
</evidence>
<feature type="domain" description="YcaO" evidence="1">
    <location>
        <begin position="67"/>
        <end position="438"/>
    </location>
</feature>
<dbReference type="Gene3D" id="3.30.40.250">
    <property type="match status" value="1"/>
</dbReference>
<dbReference type="Gene3D" id="3.30.1330.230">
    <property type="match status" value="1"/>
</dbReference>
<dbReference type="EMBL" id="CP011076">
    <property type="protein sequence ID" value="AKF96017.1"/>
    <property type="molecule type" value="Genomic_DNA"/>
</dbReference>
<gene>
    <name evidence="2" type="ORF">EX87_20870</name>
</gene>
<accession>A0A0F7EJH6</accession>
<name>A0A0F7EJH6_BRELA</name>
<dbReference type="InterPro" id="IPR027624">
    <property type="entry name" value="TOMM_cyclo_SagD"/>
</dbReference>
<geneLocation type="plasmid" evidence="2">
    <name>unnamed2</name>
</geneLocation>
<dbReference type="NCBIfam" id="TIGR03604">
    <property type="entry name" value="TOMM_cyclo_SagD"/>
    <property type="match status" value="1"/>
</dbReference>
<sequence>MQKTSHPLEKLVQPMVGLISRVDRLPISPGEPEFPIHLSSLGDISHSLTQIKRATQGRSISGGMDGAGGSTDVTESRIRSMAEGLERYSSCTYDESQFIWATADELGDDAMDLRKVPVCSDAELRHPKCGVINPVTDAPIRWVKGISLLDQREVWVPAIMTYLHLSAESIGERFWLPISTGCAAHVSIEEALISAICEVIERDSISLTWLQQLPLPHIEFDEMDEDMRQFLKQTNKGGHIQQYIFDATTDIGVPTIYSVQITPHNRKLAALVMCATDLDPKRAIKKVMREAASSRIAMLADREIPENIDDFYQVVHGAVYMGKPEHIGAYDFLTNSPHRRVVSQLKNLDTGNAVDNLNKLLNILSIKNLDAYVVDLTTDEALKVGMRVVRVIIPGLQPLSFSHRSRFLGHPRLYTAPVAMGYAAKTEEQLNPWPQPFA</sequence>
<dbReference type="PANTHER" id="PTHR37809">
    <property type="entry name" value="RIBOSOMAL PROTEIN S12 METHYLTHIOTRANSFERASE ACCESSORY FACTOR YCAO"/>
    <property type="match status" value="1"/>
</dbReference>
<proteinExistence type="predicted"/>
<dbReference type="RefSeq" id="WP_031415264.1">
    <property type="nucleotide sequence ID" value="NZ_CP011076.1"/>
</dbReference>
<reference evidence="2" key="1">
    <citation type="submission" date="2015-03" db="EMBL/GenBank/DDBJ databases">
        <title>MIGS Cultured Bacterial/Archaeal sample from Brevibacillus laterosporus.</title>
        <authorList>
            <person name="Zeng D."/>
            <person name="Zhu L."/>
            <person name="Dong G."/>
            <person name="Ye W."/>
            <person name="Ren D."/>
            <person name="Wu L."/>
            <person name="Xu J."/>
            <person name="Li G."/>
            <person name="Guo L."/>
        </authorList>
    </citation>
    <scope>NUCLEOTIDE SEQUENCE</scope>
    <source>
        <strain evidence="2">B9</strain>
        <plasmid evidence="2">unnamed2</plasmid>
    </source>
</reference>
<dbReference type="Gene3D" id="3.30.160.660">
    <property type="match status" value="1"/>
</dbReference>
<dbReference type="PROSITE" id="PS51664">
    <property type="entry name" value="YCAO"/>
    <property type="match status" value="1"/>
</dbReference>